<dbReference type="EMBL" id="LLVT01000003">
    <property type="protein sequence ID" value="KSW10507.1"/>
    <property type="molecule type" value="Genomic_DNA"/>
</dbReference>
<dbReference type="PANTHER" id="PTHR45947:SF3">
    <property type="entry name" value="SULFOQUINOVOSYL TRANSFERASE SQD2"/>
    <property type="match status" value="1"/>
</dbReference>
<dbReference type="OrthoDB" id="5240531at2"/>
<protein>
    <submittedName>
        <fullName evidence="4">Alpha-(1-2)-phosphatidylinositol mannosyltransferase</fullName>
    </submittedName>
</protein>
<accession>A0A0V8RR30</accession>
<dbReference type="SUPFAM" id="SSF53756">
    <property type="entry name" value="UDP-Glycosyltransferase/glycogen phosphorylase"/>
    <property type="match status" value="1"/>
</dbReference>
<dbReference type="GO" id="GO:1901137">
    <property type="term" value="P:carbohydrate derivative biosynthetic process"/>
    <property type="evidence" value="ECO:0007669"/>
    <property type="project" value="UniProtKB-ARBA"/>
</dbReference>
<dbReference type="InterPro" id="IPR028098">
    <property type="entry name" value="Glyco_trans_4-like_N"/>
</dbReference>
<dbReference type="AlphaFoldDB" id="A0A0V8RR30"/>
<gene>
    <name evidence="4" type="ORF">APY09_08350</name>
</gene>
<dbReference type="RefSeq" id="WP_060567377.1">
    <property type="nucleotide sequence ID" value="NZ_CP040006.1"/>
</dbReference>
<dbReference type="PANTHER" id="PTHR45947">
    <property type="entry name" value="SULFOQUINOVOSYL TRANSFERASE SQD2"/>
    <property type="match status" value="1"/>
</dbReference>
<sequence length="393" mass="42047">MKIGIVNPYSWDVPGGVGFHIRDLALKLRSRGHDVQVLTPSTSEDLPEWITSAGSSVSIPFNGSVANISVKPKALARTRRWLADNDFDVVHVHEPVVPSVSMAAAMLSTAPLVGTFHAALGRSVSRAIASAPMRLYMERIGVRIAVSEEARRTLIEHHGGDAVIIPNGVETASFRTAQPLEQWVATDERPVIVFLGRLDEPRKGLSIFAGAIAGVLERFPGARFLIAGRGDAPEIRQAVERFGDSVSFLGGISDEEKESLLAGASVYVAPQTGGESFGIVLVEAMAAHTAVVASDIPAFRAVLEDGRAGALFETGNSDSLARTLIDLLTDRDRLEELSAAGARSSAQYDWEVVADKVFEVYKLAIAMGSPAESGTRRARDLIRGRGEEGEELA</sequence>
<dbReference type="CDD" id="cd03801">
    <property type="entry name" value="GT4_PimA-like"/>
    <property type="match status" value="1"/>
</dbReference>
<dbReference type="Gene3D" id="3.40.50.2000">
    <property type="entry name" value="Glycogen Phosphorylase B"/>
    <property type="match status" value="2"/>
</dbReference>
<dbReference type="GO" id="GO:0016758">
    <property type="term" value="F:hexosyltransferase activity"/>
    <property type="evidence" value="ECO:0007669"/>
    <property type="project" value="TreeGrafter"/>
</dbReference>
<feature type="domain" description="Glycosyltransferase subfamily 4-like N-terminal" evidence="3">
    <location>
        <begin position="14"/>
        <end position="172"/>
    </location>
</feature>
<organism evidence="4 5">
    <name type="scientific">Schaalia odontolytica</name>
    <dbReference type="NCBI Taxonomy" id="1660"/>
    <lineage>
        <taxon>Bacteria</taxon>
        <taxon>Bacillati</taxon>
        <taxon>Actinomycetota</taxon>
        <taxon>Actinomycetes</taxon>
        <taxon>Actinomycetales</taxon>
        <taxon>Actinomycetaceae</taxon>
        <taxon>Schaalia</taxon>
    </lineage>
</organism>
<comment type="caution">
    <text evidence="4">The sequence shown here is derived from an EMBL/GenBank/DDBJ whole genome shotgun (WGS) entry which is preliminary data.</text>
</comment>
<evidence type="ECO:0000259" key="3">
    <source>
        <dbReference type="Pfam" id="PF13439"/>
    </source>
</evidence>
<evidence type="ECO:0000256" key="2">
    <source>
        <dbReference type="ARBA" id="ARBA00022679"/>
    </source>
</evidence>
<evidence type="ECO:0000313" key="4">
    <source>
        <dbReference type="EMBL" id="KSW10507.1"/>
    </source>
</evidence>
<evidence type="ECO:0000313" key="5">
    <source>
        <dbReference type="Proteomes" id="UP000054686"/>
    </source>
</evidence>
<dbReference type="InterPro" id="IPR050194">
    <property type="entry name" value="Glycosyltransferase_grp1"/>
</dbReference>
<proteinExistence type="predicted"/>
<dbReference type="Pfam" id="PF13439">
    <property type="entry name" value="Glyco_transf_4"/>
    <property type="match status" value="1"/>
</dbReference>
<name>A0A0V8RR30_9ACTO</name>
<dbReference type="Pfam" id="PF13692">
    <property type="entry name" value="Glyco_trans_1_4"/>
    <property type="match status" value="1"/>
</dbReference>
<reference evidence="4 5" key="1">
    <citation type="submission" date="2015-10" db="EMBL/GenBank/DDBJ databases">
        <title>Draft Genome of Actinomyces odontolyticus subsp. actinosynbacter strain XH001.</title>
        <authorList>
            <person name="Mclean J.S."/>
            <person name="He X."/>
        </authorList>
    </citation>
    <scope>NUCLEOTIDE SEQUENCE [LARGE SCALE GENOMIC DNA]</scope>
    <source>
        <strain evidence="4 5">XH001</strain>
    </source>
</reference>
<evidence type="ECO:0000256" key="1">
    <source>
        <dbReference type="ARBA" id="ARBA00022676"/>
    </source>
</evidence>
<keyword evidence="1 4" id="KW-0328">Glycosyltransferase</keyword>
<dbReference type="Proteomes" id="UP000054686">
    <property type="component" value="Unassembled WGS sequence"/>
</dbReference>
<keyword evidence="2 4" id="KW-0808">Transferase</keyword>